<evidence type="ECO:0000256" key="3">
    <source>
        <dbReference type="ARBA" id="ARBA00022837"/>
    </source>
</evidence>
<feature type="chain" id="PRO_5007487531" evidence="4">
    <location>
        <begin position="32"/>
        <end position="1059"/>
    </location>
</feature>
<feature type="signal peptide" evidence="4">
    <location>
        <begin position="1"/>
        <end position="31"/>
    </location>
</feature>
<dbReference type="Pfam" id="PF17678">
    <property type="entry name" value="Glyco_hydro_92N"/>
    <property type="match status" value="1"/>
</dbReference>
<dbReference type="PANTHER" id="PTHR12143:SF39">
    <property type="entry name" value="SECRETED PROTEIN"/>
    <property type="match status" value="1"/>
</dbReference>
<accession>A0A139LSZ1</accession>
<dbReference type="GO" id="GO:0000224">
    <property type="term" value="F:peptide-N4-(N-acetyl-beta-glucosaminyl)asparagine amidase activity"/>
    <property type="evidence" value="ECO:0007669"/>
    <property type="project" value="TreeGrafter"/>
</dbReference>
<dbReference type="GO" id="GO:0005975">
    <property type="term" value="P:carbohydrate metabolic process"/>
    <property type="evidence" value="ECO:0007669"/>
    <property type="project" value="InterPro"/>
</dbReference>
<dbReference type="InterPro" id="IPR041371">
    <property type="entry name" value="GH92_N"/>
</dbReference>
<dbReference type="Gene3D" id="1.20.1050.60">
    <property type="entry name" value="alpha-1,2-mannosidase"/>
    <property type="match status" value="1"/>
</dbReference>
<dbReference type="Gene3D" id="3.30.2080.10">
    <property type="entry name" value="GH92 mannosidase domain"/>
    <property type="match status" value="1"/>
</dbReference>
<dbReference type="InterPro" id="IPR008928">
    <property type="entry name" value="6-hairpin_glycosidase_sf"/>
</dbReference>
<dbReference type="InterPro" id="IPR029411">
    <property type="entry name" value="RG-lyase_III"/>
</dbReference>
<evidence type="ECO:0000256" key="1">
    <source>
        <dbReference type="ARBA" id="ARBA00001913"/>
    </source>
</evidence>
<dbReference type="Pfam" id="PF14683">
    <property type="entry name" value="CBM-like"/>
    <property type="match status" value="1"/>
</dbReference>
<keyword evidence="4" id="KW-0732">Signal</keyword>
<reference evidence="8 9" key="1">
    <citation type="submission" date="2016-02" db="EMBL/GenBank/DDBJ databases">
        <authorList>
            <person name="Wen L."/>
            <person name="He K."/>
            <person name="Yang H."/>
        </authorList>
    </citation>
    <scope>NUCLEOTIDE SEQUENCE [LARGE SCALE GENOMIC DNA]</scope>
    <source>
        <strain evidence="8 9">KLE1704</strain>
    </source>
</reference>
<dbReference type="InterPro" id="IPR008979">
    <property type="entry name" value="Galactose-bd-like_sf"/>
</dbReference>
<feature type="domain" description="Rhamnogalacturonan lyase" evidence="6">
    <location>
        <begin position="35"/>
        <end position="203"/>
    </location>
</feature>
<comment type="cofactor">
    <cofactor evidence="1">
        <name>Ca(2+)</name>
        <dbReference type="ChEBI" id="CHEBI:29108"/>
    </cofactor>
</comment>
<dbReference type="Pfam" id="PF07971">
    <property type="entry name" value="Glyco_hydro_92"/>
    <property type="match status" value="1"/>
</dbReference>
<dbReference type="InterPro" id="IPR005887">
    <property type="entry name" value="GH92_a_mannosidase_put"/>
</dbReference>
<evidence type="ECO:0000313" key="9">
    <source>
        <dbReference type="Proteomes" id="UP000070319"/>
    </source>
</evidence>
<dbReference type="Gene3D" id="2.70.98.10">
    <property type="match status" value="1"/>
</dbReference>
<evidence type="ECO:0000259" key="5">
    <source>
        <dbReference type="Pfam" id="PF07971"/>
    </source>
</evidence>
<evidence type="ECO:0000259" key="6">
    <source>
        <dbReference type="Pfam" id="PF14683"/>
    </source>
</evidence>
<sequence>MLRFKNPILIMNKKKLISFFIVACCALYTMAAKVVWQIGAADNSGAELALGPSEYKSFLAHDFGYEDRYFLIGTSVDKTDFPYVLPGPDDTWGGTWGTSGWRTHDANILFGVEKLPKRGEWKLVVDLVDANPNRSIVKVVVNSVEKKFEIKGHAMEVLEGNLQNAREQVLEFPISAADLKKGGNIVTVSVLEGGWIVFDQIRLEGSDGLVLEQNNEYAFLRDVSPAGYEIELDGVNVQPLLVDVEHLSGNPELSVKLDGTRIFTAKMDTARYVFEVPMPAVNKKKKSEYQVFVNEQLLERGTILRSPQKLQSFADYVDTKIGTAHSRWMIAPGPWMPFSMVKLSPDNQNKGWQAGYQPTFETLGCFSHIHEWTMGGLGMMPTNGKLFTKVGDQFRPDEGYRSRIDKKTEEAPLGYYKVFLTDTEILAEVTATERASFQKYTFPKDKDGRVMIDLHIQAEYDYNLLDVDVRKVSDYRIEGRSHQISPRPHVWSDDADQEYVVNFVIEFDAPIKKVGGWKDDQILNEAHISGKDLKDAGLYVEFDTQKQSVIQVRTGISLVSVANASENLQKEISDKFGWDFEAVVQNQKNVWNGILNRLDIRTNDRMEKVRFYTNVYRALCRNLWSDVNGEWMSPDEKVRKFTNPDHVALGCDAFWNTFWNLNQFWNLVTPEWSSKWVNSQLALYDANGWLAKGPAGMEYIPVMVAEHEIPLMVSAYQMGIRDYDAEKAFEAMKKMQTTPATHVAGGFAGNRDLLPYLKYKYVPIELGRFSNTLEYSYDDWTVGQMAKALGKYTEYGTFNDRGYWWKNAVNPENGYAHMRDSAGNFVADFDAFQTGRNHHYVEGNSWQLSYFVPQDVPALINIMGEKAFVDRLNWGFVVSEPWRYNAPNDQYWDYPVVQGNQQSMHFAFLFNWAKKPWLTQKWSRSIIDKYYGYGVANAYLGDEDQGQMSAWFVMAALGLFQTDGGCRIDPIYEIASPLYEKVVIDLGKRYGRGETFTIEAKNVSRKNKYVQSATLNGKKLDCFFFPASELLKGGELILEMGDKPNESWGIYSCPVGVNR</sequence>
<dbReference type="InterPro" id="IPR014718">
    <property type="entry name" value="GH-type_carb-bd"/>
</dbReference>
<dbReference type="PATRIC" id="fig|329854.7.peg.714"/>
<evidence type="ECO:0000259" key="7">
    <source>
        <dbReference type="Pfam" id="PF17678"/>
    </source>
</evidence>
<feature type="domain" description="Glycosyl hydrolase family 92" evidence="5">
    <location>
        <begin position="563"/>
        <end position="1042"/>
    </location>
</feature>
<comment type="subunit">
    <text evidence="2">Monomer.</text>
</comment>
<dbReference type="PANTHER" id="PTHR12143">
    <property type="entry name" value="PEPTIDE N-GLYCANASE PNGASE -RELATED"/>
    <property type="match status" value="1"/>
</dbReference>
<dbReference type="GO" id="GO:0030246">
    <property type="term" value="F:carbohydrate binding"/>
    <property type="evidence" value="ECO:0007669"/>
    <property type="project" value="InterPro"/>
</dbReference>
<dbReference type="GO" id="GO:0006516">
    <property type="term" value="P:glycoprotein catabolic process"/>
    <property type="evidence" value="ECO:0007669"/>
    <property type="project" value="TreeGrafter"/>
</dbReference>
<organism evidence="8">
    <name type="scientific">Bacteroides intestinalis</name>
    <dbReference type="NCBI Taxonomy" id="329854"/>
    <lineage>
        <taxon>Bacteria</taxon>
        <taxon>Pseudomonadati</taxon>
        <taxon>Bacteroidota</taxon>
        <taxon>Bacteroidia</taxon>
        <taxon>Bacteroidales</taxon>
        <taxon>Bacteroidaceae</taxon>
        <taxon>Bacteroides</taxon>
    </lineage>
</organism>
<gene>
    <name evidence="8" type="ORF">HMPREF2531_00711</name>
</gene>
<keyword evidence="3" id="KW-0106">Calcium</keyword>
<dbReference type="GO" id="GO:0005829">
    <property type="term" value="C:cytosol"/>
    <property type="evidence" value="ECO:0007669"/>
    <property type="project" value="TreeGrafter"/>
</dbReference>
<dbReference type="InterPro" id="IPR050883">
    <property type="entry name" value="PNGase"/>
</dbReference>
<dbReference type="SUPFAM" id="SSF48208">
    <property type="entry name" value="Six-hairpin glycosidases"/>
    <property type="match status" value="1"/>
</dbReference>
<name>A0A139LSZ1_9BACE</name>
<dbReference type="EMBL" id="LTDF01000044">
    <property type="protein sequence ID" value="KXT54540.1"/>
    <property type="molecule type" value="Genomic_DNA"/>
</dbReference>
<dbReference type="InterPro" id="IPR012939">
    <property type="entry name" value="Glyco_hydro_92"/>
</dbReference>
<protein>
    <submittedName>
        <fullName evidence="8">Putative alpha-1,2-mannosidase</fullName>
    </submittedName>
</protein>
<evidence type="ECO:0000256" key="4">
    <source>
        <dbReference type="SAM" id="SignalP"/>
    </source>
</evidence>
<dbReference type="AlphaFoldDB" id="A0A139LSZ1"/>
<dbReference type="Proteomes" id="UP000070319">
    <property type="component" value="Unassembled WGS sequence"/>
</dbReference>
<comment type="caution">
    <text evidence="8">The sequence shown here is derived from an EMBL/GenBank/DDBJ whole genome shotgun (WGS) entry which is preliminary data.</text>
</comment>
<evidence type="ECO:0000313" key="8">
    <source>
        <dbReference type="EMBL" id="KXT54540.1"/>
    </source>
</evidence>
<dbReference type="Gene3D" id="1.20.1610.10">
    <property type="entry name" value="alpha-1,2-mannosidases domains"/>
    <property type="match status" value="1"/>
</dbReference>
<dbReference type="NCBIfam" id="TIGR01180">
    <property type="entry name" value="aman2_put"/>
    <property type="match status" value="1"/>
</dbReference>
<proteinExistence type="predicted"/>
<dbReference type="SUPFAM" id="SSF49785">
    <property type="entry name" value="Galactose-binding domain-like"/>
    <property type="match status" value="1"/>
</dbReference>
<evidence type="ECO:0000256" key="2">
    <source>
        <dbReference type="ARBA" id="ARBA00011245"/>
    </source>
</evidence>
<feature type="domain" description="Glycosyl hydrolase family 92 N-terminal" evidence="7">
    <location>
        <begin position="316"/>
        <end position="557"/>
    </location>
</feature>